<name>A0A9W9EQV1_9EURO</name>
<proteinExistence type="predicted"/>
<accession>A0A9W9EQV1</accession>
<dbReference type="RefSeq" id="XP_056470858.1">
    <property type="nucleotide sequence ID" value="XM_056623442.1"/>
</dbReference>
<dbReference type="EMBL" id="JAPQKI010000010">
    <property type="protein sequence ID" value="KAJ5086180.1"/>
    <property type="molecule type" value="Genomic_DNA"/>
</dbReference>
<comment type="caution">
    <text evidence="1">The sequence shown here is derived from an EMBL/GenBank/DDBJ whole genome shotgun (WGS) entry which is preliminary data.</text>
</comment>
<evidence type="ECO:0000313" key="1">
    <source>
        <dbReference type="EMBL" id="KAJ5086180.1"/>
    </source>
</evidence>
<dbReference type="GeneID" id="81362421"/>
<gene>
    <name evidence="1" type="ORF">N7532_010951</name>
</gene>
<keyword evidence="2" id="KW-1185">Reference proteome</keyword>
<sequence length="110" mass="12246">MASATPLKTRIIVSIDFGTTFGENPLTVTESLENTGQKVLTVLYNCKAKIQWCYQVQGVPEAIREIKLLLDDSDKYRYGPAKKSEEAIHELGKMVVQASRDFSSVLVDHA</sequence>
<reference evidence="1" key="1">
    <citation type="submission" date="2022-11" db="EMBL/GenBank/DDBJ databases">
        <authorList>
            <person name="Petersen C."/>
        </authorList>
    </citation>
    <scope>NUCLEOTIDE SEQUENCE</scope>
    <source>
        <strain evidence="1">IBT 30761</strain>
    </source>
</reference>
<evidence type="ECO:0000313" key="2">
    <source>
        <dbReference type="Proteomes" id="UP001149074"/>
    </source>
</evidence>
<dbReference type="AlphaFoldDB" id="A0A9W9EQV1"/>
<reference evidence="1" key="2">
    <citation type="journal article" date="2023" name="IMA Fungus">
        <title>Comparative genomic study of the Penicillium genus elucidates a diverse pangenome and 15 lateral gene transfer events.</title>
        <authorList>
            <person name="Petersen C."/>
            <person name="Sorensen T."/>
            <person name="Nielsen M.R."/>
            <person name="Sondergaard T.E."/>
            <person name="Sorensen J.L."/>
            <person name="Fitzpatrick D.A."/>
            <person name="Frisvad J.C."/>
            <person name="Nielsen K.L."/>
        </authorList>
    </citation>
    <scope>NUCLEOTIDE SEQUENCE</scope>
    <source>
        <strain evidence="1">IBT 30761</strain>
    </source>
</reference>
<protein>
    <submittedName>
        <fullName evidence="1">Uncharacterized protein</fullName>
    </submittedName>
</protein>
<dbReference type="Proteomes" id="UP001149074">
    <property type="component" value="Unassembled WGS sequence"/>
</dbReference>
<organism evidence="1 2">
    <name type="scientific">Penicillium argentinense</name>
    <dbReference type="NCBI Taxonomy" id="1131581"/>
    <lineage>
        <taxon>Eukaryota</taxon>
        <taxon>Fungi</taxon>
        <taxon>Dikarya</taxon>
        <taxon>Ascomycota</taxon>
        <taxon>Pezizomycotina</taxon>
        <taxon>Eurotiomycetes</taxon>
        <taxon>Eurotiomycetidae</taxon>
        <taxon>Eurotiales</taxon>
        <taxon>Aspergillaceae</taxon>
        <taxon>Penicillium</taxon>
    </lineage>
</organism>